<evidence type="ECO:0000259" key="6">
    <source>
        <dbReference type="PROSITE" id="PS50219"/>
    </source>
</evidence>
<dbReference type="InterPro" id="IPR035899">
    <property type="entry name" value="DBL_dom_sf"/>
</dbReference>
<evidence type="ECO:0000313" key="8">
    <source>
        <dbReference type="Proteomes" id="UP000799302"/>
    </source>
</evidence>
<dbReference type="Pfam" id="PF00621">
    <property type="entry name" value="RhoGEF"/>
    <property type="match status" value="1"/>
</dbReference>
<accession>A0A6A6TX54</accession>
<dbReference type="PANTHER" id="PTHR46572">
    <property type="entry name" value="RHO1 GDP-GTP EXCHANGE PROTEIN 1-RELATED"/>
    <property type="match status" value="1"/>
</dbReference>
<feature type="compositionally biased region" description="Polar residues" evidence="3">
    <location>
        <begin position="86"/>
        <end position="114"/>
    </location>
</feature>
<dbReference type="EMBL" id="MU004246">
    <property type="protein sequence ID" value="KAF2663234.1"/>
    <property type="molecule type" value="Genomic_DNA"/>
</dbReference>
<evidence type="ECO:0000256" key="2">
    <source>
        <dbReference type="ARBA" id="ARBA00022658"/>
    </source>
</evidence>
<dbReference type="SUPFAM" id="SSF50729">
    <property type="entry name" value="PH domain-like"/>
    <property type="match status" value="1"/>
</dbReference>
<dbReference type="SUPFAM" id="SSF48065">
    <property type="entry name" value="DBL homology domain (DH-domain)"/>
    <property type="match status" value="1"/>
</dbReference>
<evidence type="ECO:0000313" key="7">
    <source>
        <dbReference type="EMBL" id="KAF2663234.1"/>
    </source>
</evidence>
<feature type="compositionally biased region" description="Polar residues" evidence="3">
    <location>
        <begin position="178"/>
        <end position="189"/>
    </location>
</feature>
<feature type="domain" description="PH" evidence="4">
    <location>
        <begin position="1005"/>
        <end position="1175"/>
    </location>
</feature>
<gene>
    <name evidence="7" type="ORF">BT63DRAFT_122994</name>
</gene>
<feature type="compositionally biased region" description="Polar residues" evidence="3">
    <location>
        <begin position="310"/>
        <end position="320"/>
    </location>
</feature>
<dbReference type="InterPro" id="IPR000219">
    <property type="entry name" value="DH_dom"/>
</dbReference>
<dbReference type="InterPro" id="IPR057283">
    <property type="entry name" value="RGF3_WH"/>
</dbReference>
<protein>
    <recommendedName>
        <fullName evidence="9">CNH-domain-containing protein</fullName>
    </recommendedName>
</protein>
<dbReference type="InterPro" id="IPR011993">
    <property type="entry name" value="PH-like_dom_sf"/>
</dbReference>
<proteinExistence type="predicted"/>
<dbReference type="InterPro" id="IPR041675">
    <property type="entry name" value="PH_5"/>
</dbReference>
<dbReference type="Pfam" id="PF15405">
    <property type="entry name" value="PH_5"/>
    <property type="match status" value="1"/>
</dbReference>
<feature type="compositionally biased region" description="Polar residues" evidence="3">
    <location>
        <begin position="373"/>
        <end position="385"/>
    </location>
</feature>
<dbReference type="Proteomes" id="UP000799302">
    <property type="component" value="Unassembled WGS sequence"/>
</dbReference>
<dbReference type="InterPro" id="IPR052233">
    <property type="entry name" value="Rho-type_GEFs"/>
</dbReference>
<name>A0A6A6TX54_9PEZI</name>
<dbReference type="PANTHER" id="PTHR46572:SF1">
    <property type="entry name" value="RHO1 GUANINE NUCLEOTIDE EXCHANGE FACTOR TUS1"/>
    <property type="match status" value="1"/>
</dbReference>
<evidence type="ECO:0000259" key="5">
    <source>
        <dbReference type="PROSITE" id="PS50010"/>
    </source>
</evidence>
<dbReference type="Pfam" id="PF00780">
    <property type="entry name" value="CNH"/>
    <property type="match status" value="1"/>
</dbReference>
<feature type="compositionally biased region" description="Polar residues" evidence="3">
    <location>
        <begin position="225"/>
        <end position="260"/>
    </location>
</feature>
<feature type="region of interest" description="Disordered" evidence="3">
    <location>
        <begin position="1"/>
        <end position="336"/>
    </location>
</feature>
<evidence type="ECO:0000256" key="3">
    <source>
        <dbReference type="SAM" id="MobiDB-lite"/>
    </source>
</evidence>
<dbReference type="SMART" id="SM00036">
    <property type="entry name" value="CNH"/>
    <property type="match status" value="1"/>
</dbReference>
<dbReference type="Gene3D" id="2.30.29.30">
    <property type="entry name" value="Pleckstrin-homology domain (PH domain)/Phosphotyrosine-binding domain (PTB)"/>
    <property type="match status" value="1"/>
</dbReference>
<dbReference type="PROSITE" id="PS50010">
    <property type="entry name" value="DH_2"/>
    <property type="match status" value="1"/>
</dbReference>
<evidence type="ECO:0000259" key="4">
    <source>
        <dbReference type="PROSITE" id="PS50003"/>
    </source>
</evidence>
<dbReference type="SMART" id="SM00233">
    <property type="entry name" value="PH"/>
    <property type="match status" value="1"/>
</dbReference>
<keyword evidence="2" id="KW-0344">Guanine-nucleotide releasing factor</keyword>
<keyword evidence="8" id="KW-1185">Reference proteome</keyword>
<evidence type="ECO:0000256" key="1">
    <source>
        <dbReference type="ARBA" id="ARBA00022553"/>
    </source>
</evidence>
<keyword evidence="1" id="KW-0597">Phosphoprotein</keyword>
<dbReference type="OrthoDB" id="660555at2759"/>
<dbReference type="InterPro" id="IPR001180">
    <property type="entry name" value="CNH_dom"/>
</dbReference>
<dbReference type="CDD" id="cd00160">
    <property type="entry name" value="RhoGEF"/>
    <property type="match status" value="1"/>
</dbReference>
<dbReference type="Pfam" id="PF23582">
    <property type="entry name" value="WHD_RGF3"/>
    <property type="match status" value="1"/>
</dbReference>
<feature type="compositionally biased region" description="Low complexity" evidence="3">
    <location>
        <begin position="321"/>
        <end position="330"/>
    </location>
</feature>
<organism evidence="7 8">
    <name type="scientific">Microthyrium microscopicum</name>
    <dbReference type="NCBI Taxonomy" id="703497"/>
    <lineage>
        <taxon>Eukaryota</taxon>
        <taxon>Fungi</taxon>
        <taxon>Dikarya</taxon>
        <taxon>Ascomycota</taxon>
        <taxon>Pezizomycotina</taxon>
        <taxon>Dothideomycetes</taxon>
        <taxon>Dothideomycetes incertae sedis</taxon>
        <taxon>Microthyriales</taxon>
        <taxon>Microthyriaceae</taxon>
        <taxon>Microthyrium</taxon>
    </lineage>
</organism>
<feature type="region of interest" description="Disordered" evidence="3">
    <location>
        <begin position="1096"/>
        <end position="1125"/>
    </location>
</feature>
<dbReference type="InterPro" id="IPR001849">
    <property type="entry name" value="PH_domain"/>
</dbReference>
<feature type="region of interest" description="Disordered" evidence="3">
    <location>
        <begin position="370"/>
        <end position="398"/>
    </location>
</feature>
<feature type="domain" description="DH" evidence="5">
    <location>
        <begin position="777"/>
        <end position="969"/>
    </location>
</feature>
<feature type="region of interest" description="Disordered" evidence="3">
    <location>
        <begin position="428"/>
        <end position="448"/>
    </location>
</feature>
<sequence length="1573" mass="173309">MAHYQNGGYPHYPNTNAPLPPLPPQPNQQRQDGYDPNTPPPLSYPNGVQYSDANYGAPGRHGSLASRQESELFMGGSAPPPPPQRYGSTAGSSYNPAAYATQPSPTSYQPTGSPQIDRRPSAPGHQPYNPAAYAPTNSPGYGYSPVYPTGQSPLHMPSPPLHQSPSTSRPLSMHSARPTVSTGYSSQYGPTGAPPLPAIPSAGDSPSADWGRIPGNLGRYGTRRYPQSSNQAPLPSPGQNHSRNNSSGLAQSFSPTSSELSPGIPPPPPPHRAGSIARSDSQRPLPPPPPGEALESPGYFSPNSGGGYDSSRQQELENQISSLVGVGSSGESDDELALAGLQAMEEADKQEQEEAARRASGQSTLFANVGVGRNSSVQTTNTYVDSDSEGPQVDLSMYGGGWGVPPGGMSYGGDPNALAIDRNNSLHERHNSQTVSSSGSFRHAAESEDKPHSYAQVDAFGTGGLTDPSAPRRMSFDEGDELDLIADAPEQFPEMFYHPGITNRPLPSLPQGSQSSPYIPYPTDARYDQIPYPGTSPYPINQAHLLQSPGPGRHLSLVNHSSSPQAITPIRAKTDAEERRKAAMRHSSYIDSTGNTTAGASQVTIDLPELTKRYNPDKLTARDFDRCYEPWALSSLAGWLRQIAGDEQDLTSKSLSKGLLNLIAYKAPTLEIADGEALASGIIDKLLEEGTLVQEEEWLLFKDVPASGVIYQLTGRGCYSSKLHDYNSPYRCYSDHCQRTEQKYDLLDGDVVVEEDWTKFYKFTVKDVEKFDRKEVARQNVLHELVTKEDNYVRELGVIISVFRDPLARQNPPIIAPKKLPGFIKDVFSKVEAVKKADEEYLLPQLKYRQQKQGPWIQGFSDILRNWIRKARTSYVDYASAYSLAVHRIRHELSKNMLFGKFIEETILNKQTKRLPWTHFIKLPLSRLQQVILLLETALKASIKDNDEKRNLQAAIEEIKEVTRECDARVGEESKKVELRVLSTRLKLRPEMQQIDLHLDHLGRELVFQGDLLRTTGTGIGGLTKFTNSHAILFDHYLVLAKMSTQKTPEGVIRSDQYDVSRAPIPMDLLVLESDNDDPVIRGAYGVARVDRLQKTTSNQPGALQHSRTSTSLNSMGSSQSAPPLINTNAIDGAKDEKILYPFKVRHLGKDTYTLYANSSQGRDEWCTKIIEAKTKHARALFVQNAEPFKMKVIADTAFAYEAVPTGQTSIIIKGTPLDRAIREVEALYVNSGRPSPICRAKVHAATSFRDPSGRAMVAIGTDYGVYVSEENNPRAWHKVIANNKVTQVTVLEDFSIFLILAEKSVIAYHLDVVCPPNGVGTANDSSRRAPQKLSGSRDVGFMAVGKMKDRTLVFYKKKDVSSSTFKPVIQRSTEKKSRFAPLRSGKTEFFRDYDDFYIPTACTGMNIFHSSISIHTTKTFEVLNLDRKLPVTVPVDIEQPHTKQIADRISGQEPRGMFRLSEQEFLLCYQTCAVYINKHGDISRSAILEFVGTAHSAALYGPYVLLFDSDFVEIRNAENGRLRQVIAGRDVKCLDDGSAGGAKRTVKMSMQHPEIEKNQIVVELVLNEGLRE</sequence>
<dbReference type="Gene3D" id="1.20.900.10">
    <property type="entry name" value="Dbl homology (DH) domain"/>
    <property type="match status" value="1"/>
</dbReference>
<reference evidence="7" key="1">
    <citation type="journal article" date="2020" name="Stud. Mycol.">
        <title>101 Dothideomycetes genomes: a test case for predicting lifestyles and emergence of pathogens.</title>
        <authorList>
            <person name="Haridas S."/>
            <person name="Albert R."/>
            <person name="Binder M."/>
            <person name="Bloem J."/>
            <person name="Labutti K."/>
            <person name="Salamov A."/>
            <person name="Andreopoulos B."/>
            <person name="Baker S."/>
            <person name="Barry K."/>
            <person name="Bills G."/>
            <person name="Bluhm B."/>
            <person name="Cannon C."/>
            <person name="Castanera R."/>
            <person name="Culley D."/>
            <person name="Daum C."/>
            <person name="Ezra D."/>
            <person name="Gonzalez J."/>
            <person name="Henrissat B."/>
            <person name="Kuo A."/>
            <person name="Liang C."/>
            <person name="Lipzen A."/>
            <person name="Lutzoni F."/>
            <person name="Magnuson J."/>
            <person name="Mondo S."/>
            <person name="Nolan M."/>
            <person name="Ohm R."/>
            <person name="Pangilinan J."/>
            <person name="Park H.-J."/>
            <person name="Ramirez L."/>
            <person name="Alfaro M."/>
            <person name="Sun H."/>
            <person name="Tritt A."/>
            <person name="Yoshinaga Y."/>
            <person name="Zwiers L.-H."/>
            <person name="Turgeon B."/>
            <person name="Goodwin S."/>
            <person name="Spatafora J."/>
            <person name="Crous P."/>
            <person name="Grigoriev I."/>
        </authorList>
    </citation>
    <scope>NUCLEOTIDE SEQUENCE</scope>
    <source>
        <strain evidence="7">CBS 115976</strain>
    </source>
</reference>
<dbReference type="PROSITE" id="PS50219">
    <property type="entry name" value="CNH"/>
    <property type="match status" value="1"/>
</dbReference>
<dbReference type="SMART" id="SM00325">
    <property type="entry name" value="RhoGEF"/>
    <property type="match status" value="1"/>
</dbReference>
<evidence type="ECO:0008006" key="9">
    <source>
        <dbReference type="Google" id="ProtNLM"/>
    </source>
</evidence>
<feature type="domain" description="CNH" evidence="6">
    <location>
        <begin position="1240"/>
        <end position="1542"/>
    </location>
</feature>
<dbReference type="PROSITE" id="PS50003">
    <property type="entry name" value="PH_DOMAIN"/>
    <property type="match status" value="1"/>
</dbReference>
<dbReference type="GO" id="GO:0005085">
    <property type="term" value="F:guanyl-nucleotide exchange factor activity"/>
    <property type="evidence" value="ECO:0007669"/>
    <property type="project" value="UniProtKB-KW"/>
</dbReference>